<dbReference type="AlphaFoldDB" id="A0A4R2AWP3"/>
<dbReference type="Proteomes" id="UP000295689">
    <property type="component" value="Unassembled WGS sequence"/>
</dbReference>
<reference evidence="1 2" key="1">
    <citation type="journal article" date="2015" name="Stand. Genomic Sci.">
        <title>Genomic Encyclopedia of Bacterial and Archaeal Type Strains, Phase III: the genomes of soil and plant-associated and newly described type strains.</title>
        <authorList>
            <person name="Whitman W.B."/>
            <person name="Woyke T."/>
            <person name="Klenk H.P."/>
            <person name="Zhou Y."/>
            <person name="Lilburn T.G."/>
            <person name="Beck B.J."/>
            <person name="De Vos P."/>
            <person name="Vandamme P."/>
            <person name="Eisen J.A."/>
            <person name="Garrity G."/>
            <person name="Hugenholtz P."/>
            <person name="Kyrpides N.C."/>
        </authorList>
    </citation>
    <scope>NUCLEOTIDE SEQUENCE [LARGE SCALE GENOMIC DNA]</scope>
    <source>
        <strain evidence="1 2">CV53</strain>
    </source>
</reference>
<name>A0A4R2AWP3_9BACI</name>
<protein>
    <submittedName>
        <fullName evidence="1">Uncharacterized protein</fullName>
    </submittedName>
</protein>
<evidence type="ECO:0000313" key="2">
    <source>
        <dbReference type="Proteomes" id="UP000295689"/>
    </source>
</evidence>
<gene>
    <name evidence="1" type="ORF">EV146_12025</name>
</gene>
<proteinExistence type="predicted"/>
<dbReference type="RefSeq" id="WP_158287221.1">
    <property type="nucleotide sequence ID" value="NZ_SLVV01000020.1"/>
</dbReference>
<dbReference type="EMBL" id="SLVV01000020">
    <property type="protein sequence ID" value="TCN18427.1"/>
    <property type="molecule type" value="Genomic_DNA"/>
</dbReference>
<evidence type="ECO:0000313" key="1">
    <source>
        <dbReference type="EMBL" id="TCN18427.1"/>
    </source>
</evidence>
<organism evidence="1 2">
    <name type="scientific">Mesobacillus foraminis</name>
    <dbReference type="NCBI Taxonomy" id="279826"/>
    <lineage>
        <taxon>Bacteria</taxon>
        <taxon>Bacillati</taxon>
        <taxon>Bacillota</taxon>
        <taxon>Bacilli</taxon>
        <taxon>Bacillales</taxon>
        <taxon>Bacillaceae</taxon>
        <taxon>Mesobacillus</taxon>
    </lineage>
</organism>
<sequence>MKRSIGIKKIQALKEAANRSIGIRQGAMMAKMELRALIQKYELIHAKFEELDQTLDTLLQDIPGVDQMMDI</sequence>
<comment type="caution">
    <text evidence="1">The sequence shown here is derived from an EMBL/GenBank/DDBJ whole genome shotgun (WGS) entry which is preliminary data.</text>
</comment>
<accession>A0A4R2AWP3</accession>
<keyword evidence="2" id="KW-1185">Reference proteome</keyword>